<keyword evidence="3" id="KW-1185">Reference proteome</keyword>
<feature type="region of interest" description="Disordered" evidence="1">
    <location>
        <begin position="285"/>
        <end position="441"/>
    </location>
</feature>
<sequence length="537" mass="61713">MEHDSILKKSFSDRLLEMMARLRSKKQLSQDERYRTTLMNLDDYLAQPEEDRKIGSKLKLLQNFIDSHAKYYHDKPIGLSKEEILALLEKKLFTSDREATWRLAYNLYHFNSHRETFIRIVISKAIALGIDFHGNPDISLLPQEIVLFMTAFKETPRSKETSQVDDVALCEWRRLGMFLLSGPKTKTVQLRNSGLRIDAMLNLLDEILSPFAETVHTGEGSGRRLDNLRRLLEIGTEFGVLLFGQPCGWELNWAVRPSDETQRELEVLNNGLAHSSKASELVTNIGNTQYPPLDNGLEPEPDPPKRRRRRRLGRSQSMKEKKSREQPQGKFYPPSTWRSQNFDTFVEEKSGASLQRTITGGSDTQHRHQHRLHPSHPQHPHYDQSLSLRSQSESNFSPASHQDWVTPGSKHNVPTTQNEMGSNDENYRKDEIKDKPSPTLPKDVSAIELQLNEPPLRLQEHPGTRSRETQQETSFLDGPETKFTPEPASTAPRRQTAKPITYFPALLKTRDEYGCKLSQHIVVSEPVVDKSFLTHYY</sequence>
<protein>
    <submittedName>
        <fullName evidence="2">Uncharacterized protein</fullName>
    </submittedName>
</protein>
<feature type="compositionally biased region" description="Basic residues" evidence="1">
    <location>
        <begin position="367"/>
        <end position="379"/>
    </location>
</feature>
<proteinExistence type="predicted"/>
<feature type="compositionally biased region" description="Basic and acidic residues" evidence="1">
    <location>
        <begin position="458"/>
        <end position="470"/>
    </location>
</feature>
<organism evidence="2 3">
    <name type="scientific">Hyaloscypha bicolor E</name>
    <dbReference type="NCBI Taxonomy" id="1095630"/>
    <lineage>
        <taxon>Eukaryota</taxon>
        <taxon>Fungi</taxon>
        <taxon>Dikarya</taxon>
        <taxon>Ascomycota</taxon>
        <taxon>Pezizomycotina</taxon>
        <taxon>Leotiomycetes</taxon>
        <taxon>Helotiales</taxon>
        <taxon>Hyaloscyphaceae</taxon>
        <taxon>Hyaloscypha</taxon>
        <taxon>Hyaloscypha bicolor</taxon>
    </lineage>
</organism>
<dbReference type="AlphaFoldDB" id="A0A2J6TCJ1"/>
<accession>A0A2J6TCJ1</accession>
<evidence type="ECO:0000313" key="2">
    <source>
        <dbReference type="EMBL" id="PMD60739.1"/>
    </source>
</evidence>
<evidence type="ECO:0000256" key="1">
    <source>
        <dbReference type="SAM" id="MobiDB-lite"/>
    </source>
</evidence>
<feature type="region of interest" description="Disordered" evidence="1">
    <location>
        <begin position="455"/>
        <end position="494"/>
    </location>
</feature>
<feature type="compositionally biased region" description="Polar residues" evidence="1">
    <location>
        <begin position="412"/>
        <end position="424"/>
    </location>
</feature>
<dbReference type="EMBL" id="KZ613788">
    <property type="protein sequence ID" value="PMD60739.1"/>
    <property type="molecule type" value="Genomic_DNA"/>
</dbReference>
<feature type="compositionally biased region" description="Polar residues" evidence="1">
    <location>
        <begin position="384"/>
        <end position="400"/>
    </location>
</feature>
<name>A0A2J6TCJ1_9HELO</name>
<dbReference type="GeneID" id="36591107"/>
<gene>
    <name evidence="2" type="ORF">K444DRAFT_629221</name>
</gene>
<feature type="compositionally biased region" description="Basic and acidic residues" evidence="1">
    <location>
        <begin position="317"/>
        <end position="327"/>
    </location>
</feature>
<dbReference type="RefSeq" id="XP_024737643.1">
    <property type="nucleotide sequence ID" value="XM_024883030.1"/>
</dbReference>
<dbReference type="OrthoDB" id="3541671at2759"/>
<dbReference type="InParanoid" id="A0A2J6TCJ1"/>
<feature type="compositionally biased region" description="Polar residues" evidence="1">
    <location>
        <begin position="352"/>
        <end position="363"/>
    </location>
</feature>
<evidence type="ECO:0000313" key="3">
    <source>
        <dbReference type="Proteomes" id="UP000235371"/>
    </source>
</evidence>
<reference evidence="2 3" key="1">
    <citation type="submission" date="2016-04" db="EMBL/GenBank/DDBJ databases">
        <title>A degradative enzymes factory behind the ericoid mycorrhizal symbiosis.</title>
        <authorList>
            <consortium name="DOE Joint Genome Institute"/>
            <person name="Martino E."/>
            <person name="Morin E."/>
            <person name="Grelet G."/>
            <person name="Kuo A."/>
            <person name="Kohler A."/>
            <person name="Daghino S."/>
            <person name="Barry K."/>
            <person name="Choi C."/>
            <person name="Cichocki N."/>
            <person name="Clum A."/>
            <person name="Copeland A."/>
            <person name="Hainaut M."/>
            <person name="Haridas S."/>
            <person name="Labutti K."/>
            <person name="Lindquist E."/>
            <person name="Lipzen A."/>
            <person name="Khouja H.-R."/>
            <person name="Murat C."/>
            <person name="Ohm R."/>
            <person name="Olson A."/>
            <person name="Spatafora J."/>
            <person name="Veneault-Fourrey C."/>
            <person name="Henrissat B."/>
            <person name="Grigoriev I."/>
            <person name="Martin F."/>
            <person name="Perotto S."/>
        </authorList>
    </citation>
    <scope>NUCLEOTIDE SEQUENCE [LARGE SCALE GENOMIC DNA]</scope>
    <source>
        <strain evidence="2 3">E</strain>
    </source>
</reference>
<feature type="compositionally biased region" description="Basic and acidic residues" evidence="1">
    <location>
        <begin position="425"/>
        <end position="436"/>
    </location>
</feature>
<dbReference type="Proteomes" id="UP000235371">
    <property type="component" value="Unassembled WGS sequence"/>
</dbReference>